<sequence>MQNHNANPVALLPLVLFLALFLGVGFYFQSQGVDFAFYQLPAPAAMLPAVLLAVFLSRLSLDKTIAEFVQGAGHSNIITMCLIYLMAGAFSSVAKASGGVDATVALGLQLVPASFILPGLFIIAAFIATSMGTSMGTLAALAPIASGVALQAGIEPALMAGVLVSGAIFGDNLSIISDTTIAATRTQGCDMKDKFRANIKLALPAALLVIVLLLTLGVPAEVTPPDSSNLWLVLPYVLILILAVAGMNVFTVLTIGIVASALLGMLFGEYQVVSIGKDVYNGFTQMQEVFILSLLLGGLSALMRQQGGLVFLVNAISRLVKATALPKELGYSIGIAGLISSVNACVANNTVAIIVAGDTVKSLAKEGGIEAKQAASLVDIFACVLQGILPYGAQLLLLGASFSISPVDIIPFAFYCYLLAIITILSFVWHYIRHKKGA</sequence>
<dbReference type="AlphaFoldDB" id="A0A8J6M2S6"/>
<organism evidence="11 12">
    <name type="scientific">Neptunicella marina</name>
    <dbReference type="NCBI Taxonomy" id="2125989"/>
    <lineage>
        <taxon>Bacteria</taxon>
        <taxon>Pseudomonadati</taxon>
        <taxon>Pseudomonadota</taxon>
        <taxon>Gammaproteobacteria</taxon>
        <taxon>Alteromonadales</taxon>
        <taxon>Alteromonadaceae</taxon>
        <taxon>Neptunicella</taxon>
    </lineage>
</organism>
<feature type="transmembrane region" description="Helical" evidence="9">
    <location>
        <begin position="106"/>
        <end position="128"/>
    </location>
</feature>
<evidence type="ECO:0000256" key="9">
    <source>
        <dbReference type="SAM" id="Phobius"/>
    </source>
</evidence>
<keyword evidence="12" id="KW-1185">Reference proteome</keyword>
<feature type="transmembrane region" description="Helical" evidence="9">
    <location>
        <begin position="201"/>
        <end position="218"/>
    </location>
</feature>
<comment type="similarity">
    <text evidence="8">Belongs to the NhaC Na(+)/H(+) (TC 2.A.35) antiporter family.</text>
</comment>
<dbReference type="PANTHER" id="PTHR33451:SF5">
    <property type="entry name" value="NA+_H+ ANTIPORTER"/>
    <property type="match status" value="1"/>
</dbReference>
<protein>
    <submittedName>
        <fullName evidence="11">Na+/H+ antiporter NhaC family protein</fullName>
    </submittedName>
</protein>
<dbReference type="Pfam" id="PF03553">
    <property type="entry name" value="Na_H_antiporter"/>
    <property type="match status" value="1"/>
</dbReference>
<keyword evidence="6 9" id="KW-1133">Transmembrane helix</keyword>
<dbReference type="PANTHER" id="PTHR33451">
    <property type="entry name" value="MALATE-2H(+)/NA(+)-LACTATE ANTIPORTER"/>
    <property type="match status" value="1"/>
</dbReference>
<gene>
    <name evidence="11" type="ORF">H8B19_11210</name>
</gene>
<dbReference type="InterPro" id="IPR018461">
    <property type="entry name" value="Na/H_Antiport_NhaC-like_C"/>
</dbReference>
<proteinExistence type="inferred from homology"/>
<keyword evidence="2" id="KW-0813">Transport</keyword>
<evidence type="ECO:0000256" key="1">
    <source>
        <dbReference type="ARBA" id="ARBA00004651"/>
    </source>
</evidence>
<dbReference type="EMBL" id="JACNEP010000007">
    <property type="protein sequence ID" value="MBC3766447.1"/>
    <property type="molecule type" value="Genomic_DNA"/>
</dbReference>
<keyword evidence="3" id="KW-0050">Antiport</keyword>
<dbReference type="InterPro" id="IPR052180">
    <property type="entry name" value="NhaC_Na-H+_Antiporter"/>
</dbReference>
<dbReference type="Proteomes" id="UP000601768">
    <property type="component" value="Unassembled WGS sequence"/>
</dbReference>
<dbReference type="GO" id="GO:0015297">
    <property type="term" value="F:antiporter activity"/>
    <property type="evidence" value="ECO:0007669"/>
    <property type="project" value="UniProtKB-KW"/>
</dbReference>
<comment type="subcellular location">
    <subcellularLocation>
        <location evidence="1">Cell membrane</location>
        <topology evidence="1">Multi-pass membrane protein</topology>
    </subcellularLocation>
</comment>
<feature type="transmembrane region" description="Helical" evidence="9">
    <location>
        <begin position="289"/>
        <end position="313"/>
    </location>
</feature>
<feature type="domain" description="Na+/H+ antiporter NhaC-like C-terminal" evidence="10">
    <location>
        <begin position="25"/>
        <end position="217"/>
    </location>
</feature>
<evidence type="ECO:0000256" key="2">
    <source>
        <dbReference type="ARBA" id="ARBA00022448"/>
    </source>
</evidence>
<keyword evidence="5 9" id="KW-0812">Transmembrane</keyword>
<evidence type="ECO:0000313" key="12">
    <source>
        <dbReference type="Proteomes" id="UP000601768"/>
    </source>
</evidence>
<feature type="transmembrane region" description="Helical" evidence="9">
    <location>
        <begin position="35"/>
        <end position="56"/>
    </location>
</feature>
<feature type="transmembrane region" description="Helical" evidence="9">
    <location>
        <begin position="377"/>
        <end position="397"/>
    </location>
</feature>
<feature type="transmembrane region" description="Helical" evidence="9">
    <location>
        <begin position="409"/>
        <end position="432"/>
    </location>
</feature>
<accession>A0A8J6M2S6</accession>
<feature type="transmembrane region" description="Helical" evidence="9">
    <location>
        <begin position="333"/>
        <end position="356"/>
    </location>
</feature>
<name>A0A8J6M2S6_9ALTE</name>
<evidence type="ECO:0000256" key="6">
    <source>
        <dbReference type="ARBA" id="ARBA00022989"/>
    </source>
</evidence>
<evidence type="ECO:0000256" key="3">
    <source>
        <dbReference type="ARBA" id="ARBA00022449"/>
    </source>
</evidence>
<feature type="transmembrane region" description="Helical" evidence="9">
    <location>
        <begin position="77"/>
        <end position="94"/>
    </location>
</feature>
<dbReference type="RefSeq" id="WP_186506966.1">
    <property type="nucleotide sequence ID" value="NZ_JACNEP010000007.1"/>
</dbReference>
<evidence type="ECO:0000256" key="5">
    <source>
        <dbReference type="ARBA" id="ARBA00022692"/>
    </source>
</evidence>
<keyword evidence="7 9" id="KW-0472">Membrane</keyword>
<reference evidence="11" key="2">
    <citation type="submission" date="2020-08" db="EMBL/GenBank/DDBJ databases">
        <authorList>
            <person name="Lai Q."/>
        </authorList>
    </citation>
    <scope>NUCLEOTIDE SEQUENCE</scope>
    <source>
        <strain evidence="11">S27-2</strain>
    </source>
</reference>
<keyword evidence="4" id="KW-1003">Cell membrane</keyword>
<feature type="transmembrane region" description="Helical" evidence="9">
    <location>
        <begin position="238"/>
        <end position="268"/>
    </location>
</feature>
<comment type="caution">
    <text evidence="11">The sequence shown here is derived from an EMBL/GenBank/DDBJ whole genome shotgun (WGS) entry which is preliminary data.</text>
</comment>
<reference evidence="11" key="1">
    <citation type="journal article" date="2018" name="Int. J. Syst. Evol. Microbiol.">
        <title>Neptunicella marina gen. nov., sp. nov., isolated from surface seawater.</title>
        <authorList>
            <person name="Liu X."/>
            <person name="Lai Q."/>
            <person name="Du Y."/>
            <person name="Zhang X."/>
            <person name="Liu Z."/>
            <person name="Sun F."/>
            <person name="Shao Z."/>
        </authorList>
    </citation>
    <scope>NUCLEOTIDE SEQUENCE</scope>
    <source>
        <strain evidence="11">S27-2</strain>
    </source>
</reference>
<dbReference type="GO" id="GO:0005886">
    <property type="term" value="C:plasma membrane"/>
    <property type="evidence" value="ECO:0007669"/>
    <property type="project" value="UniProtKB-SubCell"/>
</dbReference>
<feature type="transmembrane region" description="Helical" evidence="9">
    <location>
        <begin position="9"/>
        <end position="29"/>
    </location>
</feature>
<evidence type="ECO:0000256" key="7">
    <source>
        <dbReference type="ARBA" id="ARBA00023136"/>
    </source>
</evidence>
<evidence type="ECO:0000256" key="4">
    <source>
        <dbReference type="ARBA" id="ARBA00022475"/>
    </source>
</evidence>
<evidence type="ECO:0000313" key="11">
    <source>
        <dbReference type="EMBL" id="MBC3766447.1"/>
    </source>
</evidence>
<evidence type="ECO:0000256" key="8">
    <source>
        <dbReference type="ARBA" id="ARBA00038435"/>
    </source>
</evidence>
<evidence type="ECO:0000259" key="10">
    <source>
        <dbReference type="Pfam" id="PF03553"/>
    </source>
</evidence>